<sequence length="70" mass="8353">MKDESLKYSGQLQQGVPVFKSFPPSRSVFRNFATKARNFLFLPLYLCGFSQMMLCQKHFRISSFRYRHPR</sequence>
<evidence type="ECO:0000313" key="1">
    <source>
        <dbReference type="Proteomes" id="UP000887574"/>
    </source>
</evidence>
<accession>A0A915CPA6</accession>
<organism evidence="1 2">
    <name type="scientific">Ditylenchus dipsaci</name>
    <dbReference type="NCBI Taxonomy" id="166011"/>
    <lineage>
        <taxon>Eukaryota</taxon>
        <taxon>Metazoa</taxon>
        <taxon>Ecdysozoa</taxon>
        <taxon>Nematoda</taxon>
        <taxon>Chromadorea</taxon>
        <taxon>Rhabditida</taxon>
        <taxon>Tylenchina</taxon>
        <taxon>Tylenchomorpha</taxon>
        <taxon>Sphaerularioidea</taxon>
        <taxon>Anguinidae</taxon>
        <taxon>Anguininae</taxon>
        <taxon>Ditylenchus</taxon>
    </lineage>
</organism>
<proteinExistence type="predicted"/>
<dbReference type="WBParaSite" id="jg10750">
    <property type="protein sequence ID" value="jg10750"/>
    <property type="gene ID" value="jg10750"/>
</dbReference>
<evidence type="ECO:0000313" key="2">
    <source>
        <dbReference type="WBParaSite" id="jg10750"/>
    </source>
</evidence>
<dbReference type="AlphaFoldDB" id="A0A915CPA6"/>
<protein>
    <submittedName>
        <fullName evidence="2">Uncharacterized protein</fullName>
    </submittedName>
</protein>
<name>A0A915CPA6_9BILA</name>
<reference evidence="2" key="1">
    <citation type="submission" date="2022-11" db="UniProtKB">
        <authorList>
            <consortium name="WormBaseParasite"/>
        </authorList>
    </citation>
    <scope>IDENTIFICATION</scope>
</reference>
<keyword evidence="1" id="KW-1185">Reference proteome</keyword>
<dbReference type="Proteomes" id="UP000887574">
    <property type="component" value="Unplaced"/>
</dbReference>